<dbReference type="EnsemblProtists" id="HpaT807452">
    <property type="protein sequence ID" value="HpaP807452"/>
    <property type="gene ID" value="HpaG807452"/>
</dbReference>
<feature type="transmembrane region" description="Helical" evidence="8">
    <location>
        <begin position="347"/>
        <end position="372"/>
    </location>
</feature>
<evidence type="ECO:0000313" key="9">
    <source>
        <dbReference type="EnsemblProtists" id="HpaP807452"/>
    </source>
</evidence>
<dbReference type="HOGENOM" id="CLU_024104_0_0_1"/>
<dbReference type="AlphaFoldDB" id="M4BM17"/>
<dbReference type="GO" id="GO:0016020">
    <property type="term" value="C:membrane"/>
    <property type="evidence" value="ECO:0007669"/>
    <property type="project" value="UniProtKB-SubCell"/>
</dbReference>
<dbReference type="Pfam" id="PF03092">
    <property type="entry name" value="BT1"/>
    <property type="match status" value="1"/>
</dbReference>
<feature type="transmembrane region" description="Helical" evidence="8">
    <location>
        <begin position="232"/>
        <end position="256"/>
    </location>
</feature>
<dbReference type="SUPFAM" id="SSF103473">
    <property type="entry name" value="MFS general substrate transporter"/>
    <property type="match status" value="1"/>
</dbReference>
<evidence type="ECO:0000256" key="3">
    <source>
        <dbReference type="ARBA" id="ARBA00022448"/>
    </source>
</evidence>
<feature type="transmembrane region" description="Helical" evidence="8">
    <location>
        <begin position="424"/>
        <end position="445"/>
    </location>
</feature>
<dbReference type="Proteomes" id="UP000011713">
    <property type="component" value="Unassembled WGS sequence"/>
</dbReference>
<dbReference type="EMBL" id="JH598405">
    <property type="status" value="NOT_ANNOTATED_CDS"/>
    <property type="molecule type" value="Genomic_DNA"/>
</dbReference>
<name>M4BM17_HYAAE</name>
<reference evidence="9" key="2">
    <citation type="submission" date="2015-06" db="UniProtKB">
        <authorList>
            <consortium name="EnsemblProtists"/>
        </authorList>
    </citation>
    <scope>IDENTIFICATION</scope>
    <source>
        <strain evidence="9">Emoy2</strain>
    </source>
</reference>
<dbReference type="OMA" id="RNITIYA"/>
<keyword evidence="3" id="KW-0813">Transport</keyword>
<evidence type="ECO:0000256" key="4">
    <source>
        <dbReference type="ARBA" id="ARBA00022692"/>
    </source>
</evidence>
<feature type="transmembrane region" description="Helical" evidence="8">
    <location>
        <begin position="301"/>
        <end position="319"/>
    </location>
</feature>
<dbReference type="InterPro" id="IPR036259">
    <property type="entry name" value="MFS_trans_sf"/>
</dbReference>
<feature type="transmembrane region" description="Helical" evidence="8">
    <location>
        <begin position="606"/>
        <end position="628"/>
    </location>
</feature>
<evidence type="ECO:0000256" key="5">
    <source>
        <dbReference type="ARBA" id="ARBA00022989"/>
    </source>
</evidence>
<accession>M4BM17</accession>
<feature type="transmembrane region" description="Helical" evidence="8">
    <location>
        <begin position="276"/>
        <end position="294"/>
    </location>
</feature>
<feature type="transmembrane region" description="Helical" evidence="8">
    <location>
        <begin position="685"/>
        <end position="706"/>
    </location>
</feature>
<comment type="similarity">
    <text evidence="2">Belongs to the major facilitator superfamily. Folate-biopterin transporter (TC 2.A.71) family.</text>
</comment>
<proteinExistence type="inferred from homology"/>
<keyword evidence="5 8" id="KW-1133">Transmembrane helix</keyword>
<dbReference type="eggNOG" id="ENOG502SIXI">
    <property type="taxonomic scope" value="Eukaryota"/>
</dbReference>
<evidence type="ECO:0000313" key="10">
    <source>
        <dbReference type="Proteomes" id="UP000011713"/>
    </source>
</evidence>
<keyword evidence="10" id="KW-1185">Reference proteome</keyword>
<sequence length="765" mass="85553">MTRKLGTTKYVEDKENASSTSTTSTDEENARRLDFSQSRNGLPTLNRNAFERSLNRSAFESTVTRSAFEPTVIRSAFESTLDRSAVEQVVPILNQSGLDRSFNRSGFEKSFNRSGFERSFNRSGFETSGFEHHFEQSSCESNLTRSGFDRSFNRSHFDRGLQLENGQASMIPMLGPVENAMVSSVVIMNRVDSAVDSPQIRKEEAERDGESAMPFPALTRQFEVNLLSQRHIGLLVSSGFAGILHTCLTHGVLPLLKQELRMKSYQADAASVLIQLPWSYSFIWGFISDAVPIFDSRRKAYIILAWMMTMLACFFMALLDEFVSYRANDNDVTSADVLRHAATLMNAYIFLLMLANFGCIVAIVIGETYVIAQTRRERMTVRGRALGTLLMTQYAGQFFGQVIADYAIFQVSDLGAVPKVTLRQTMLFFVFYTIVPLIGLCTCFVEKADPPAINAARDRFNRATIGNLATSASELQRAYITASNFFQRLTLAFRGHWNRLRSALGKESTSRVIRFLIGLILMSEFSLTYPINRLERWCGMNAKAASMSSSMSEVFSILPVILWKYFFLNNDWRWSVFSSFVIITMTPQLVYYLMATLHPASRNVDIYAVVSSLTSFLRSAIVILELAITAEIAPVGGEGAFVGIVVSMASSMRLMANTVSNLIGFMFEDVEHSVSGRSDPDRMQVAFALVLSHIIRVLGLVALVFLPKQKRHLQRLHRYGDKDNRCTTWWVLACLALAFIVSTIFNALAIAPSTSCLKIVGGDGC</sequence>
<dbReference type="InterPro" id="IPR039309">
    <property type="entry name" value="BT1"/>
</dbReference>
<dbReference type="VEuPathDB" id="FungiDB:HpaG807452"/>
<dbReference type="PANTHER" id="PTHR31585:SF5">
    <property type="entry name" value="RNA-BINDING S4 DOMAIN-CONTAINING PROTEIN"/>
    <property type="match status" value="1"/>
</dbReference>
<feature type="transmembrane region" description="Helical" evidence="8">
    <location>
        <begin position="384"/>
        <end position="404"/>
    </location>
</feature>
<protein>
    <recommendedName>
        <fullName evidence="11">Transmembrane protein</fullName>
    </recommendedName>
</protein>
<dbReference type="PANTHER" id="PTHR31585">
    <property type="entry name" value="FOLATE-BIOPTERIN TRANSPORTER 1, CHLOROPLASTIC"/>
    <property type="match status" value="1"/>
</dbReference>
<keyword evidence="4 8" id="KW-0812">Transmembrane</keyword>
<evidence type="ECO:0000256" key="7">
    <source>
        <dbReference type="SAM" id="MobiDB-lite"/>
    </source>
</evidence>
<evidence type="ECO:0000256" key="2">
    <source>
        <dbReference type="ARBA" id="ARBA00007015"/>
    </source>
</evidence>
<keyword evidence="6 8" id="KW-0472">Membrane</keyword>
<feature type="transmembrane region" description="Helical" evidence="8">
    <location>
        <begin position="727"/>
        <end position="749"/>
    </location>
</feature>
<reference evidence="10" key="1">
    <citation type="journal article" date="2010" name="Science">
        <title>Signatures of adaptation to obligate biotrophy in the Hyaloperonospora arabidopsidis genome.</title>
        <authorList>
            <person name="Baxter L."/>
            <person name="Tripathy S."/>
            <person name="Ishaque N."/>
            <person name="Boot N."/>
            <person name="Cabral A."/>
            <person name="Kemen E."/>
            <person name="Thines M."/>
            <person name="Ah-Fong A."/>
            <person name="Anderson R."/>
            <person name="Badejoko W."/>
            <person name="Bittner-Eddy P."/>
            <person name="Boore J.L."/>
            <person name="Chibucos M.C."/>
            <person name="Coates M."/>
            <person name="Dehal P."/>
            <person name="Delehaunty K."/>
            <person name="Dong S."/>
            <person name="Downton P."/>
            <person name="Dumas B."/>
            <person name="Fabro G."/>
            <person name="Fronick C."/>
            <person name="Fuerstenberg S.I."/>
            <person name="Fulton L."/>
            <person name="Gaulin E."/>
            <person name="Govers F."/>
            <person name="Hughes L."/>
            <person name="Humphray S."/>
            <person name="Jiang R.H."/>
            <person name="Judelson H."/>
            <person name="Kamoun S."/>
            <person name="Kyung K."/>
            <person name="Meijer H."/>
            <person name="Minx P."/>
            <person name="Morris P."/>
            <person name="Nelson J."/>
            <person name="Phuntumart V."/>
            <person name="Qutob D."/>
            <person name="Rehmany A."/>
            <person name="Rougon-Cardoso A."/>
            <person name="Ryden P."/>
            <person name="Torto-Alalibo T."/>
            <person name="Studholme D."/>
            <person name="Wang Y."/>
            <person name="Win J."/>
            <person name="Wood J."/>
            <person name="Clifton S.W."/>
            <person name="Rogers J."/>
            <person name="Van den Ackerveken G."/>
            <person name="Jones J.D."/>
            <person name="McDowell J.M."/>
            <person name="Beynon J."/>
            <person name="Tyler B.M."/>
        </authorList>
    </citation>
    <scope>NUCLEOTIDE SEQUENCE [LARGE SCALE GENOMIC DNA]</scope>
    <source>
        <strain evidence="10">Emoy2</strain>
    </source>
</reference>
<feature type="transmembrane region" description="Helical" evidence="8">
    <location>
        <begin position="574"/>
        <end position="594"/>
    </location>
</feature>
<evidence type="ECO:0000256" key="6">
    <source>
        <dbReference type="ARBA" id="ARBA00023136"/>
    </source>
</evidence>
<feature type="region of interest" description="Disordered" evidence="7">
    <location>
        <begin position="1"/>
        <end position="41"/>
    </location>
</feature>
<evidence type="ECO:0008006" key="11">
    <source>
        <dbReference type="Google" id="ProtNLM"/>
    </source>
</evidence>
<organism evidence="9 10">
    <name type="scientific">Hyaloperonospora arabidopsidis (strain Emoy2)</name>
    <name type="common">Downy mildew agent</name>
    <name type="synonym">Peronospora arabidopsidis</name>
    <dbReference type="NCBI Taxonomy" id="559515"/>
    <lineage>
        <taxon>Eukaryota</taxon>
        <taxon>Sar</taxon>
        <taxon>Stramenopiles</taxon>
        <taxon>Oomycota</taxon>
        <taxon>Peronosporomycetes</taxon>
        <taxon>Peronosporales</taxon>
        <taxon>Peronosporaceae</taxon>
        <taxon>Hyaloperonospora</taxon>
    </lineage>
</organism>
<evidence type="ECO:0000256" key="8">
    <source>
        <dbReference type="SAM" id="Phobius"/>
    </source>
</evidence>
<evidence type="ECO:0000256" key="1">
    <source>
        <dbReference type="ARBA" id="ARBA00004141"/>
    </source>
</evidence>
<comment type="subcellular location">
    <subcellularLocation>
        <location evidence="1">Membrane</location>
        <topology evidence="1">Multi-pass membrane protein</topology>
    </subcellularLocation>
</comment>
<dbReference type="InParanoid" id="M4BM17"/>
<feature type="transmembrane region" description="Helical" evidence="8">
    <location>
        <begin position="640"/>
        <end position="665"/>
    </location>
</feature>